<dbReference type="GO" id="GO:0035861">
    <property type="term" value="C:site of double-strand break"/>
    <property type="evidence" value="ECO:0007669"/>
    <property type="project" value="UniProtKB-ARBA"/>
</dbReference>
<dbReference type="EC" id="2.3.1.286" evidence="2"/>
<comment type="catalytic activity">
    <reaction evidence="13">
        <text>N(6)-propanoyl-L-lysyl-[protein] + NAD(+) + H2O = 3''-O-propanoyl-ADP-D-ribose + nicotinamide + L-lysyl-[protein]</text>
        <dbReference type="Rhea" id="RHEA:23500"/>
        <dbReference type="Rhea" id="RHEA-COMP:9752"/>
        <dbReference type="Rhea" id="RHEA-COMP:13758"/>
        <dbReference type="ChEBI" id="CHEBI:15377"/>
        <dbReference type="ChEBI" id="CHEBI:17154"/>
        <dbReference type="ChEBI" id="CHEBI:29969"/>
        <dbReference type="ChEBI" id="CHEBI:57540"/>
        <dbReference type="ChEBI" id="CHEBI:138019"/>
        <dbReference type="ChEBI" id="CHEBI:145015"/>
    </reaction>
    <physiologicalReaction direction="left-to-right" evidence="13">
        <dbReference type="Rhea" id="RHEA:23501"/>
    </physiologicalReaction>
</comment>
<evidence type="ECO:0000256" key="12">
    <source>
        <dbReference type="ARBA" id="ARBA00051105"/>
    </source>
</evidence>
<keyword evidence="6 15" id="KW-0862">Zinc</keyword>
<feature type="binding site" evidence="15">
    <location>
        <position position="237"/>
    </location>
    <ligand>
        <name>Zn(2+)</name>
        <dbReference type="ChEBI" id="CHEBI:29105"/>
    </ligand>
</feature>
<feature type="binding site" evidence="15">
    <location>
        <position position="210"/>
    </location>
    <ligand>
        <name>Zn(2+)</name>
        <dbReference type="ChEBI" id="CHEBI:29105"/>
    </ligand>
</feature>
<evidence type="ECO:0000256" key="8">
    <source>
        <dbReference type="ARBA" id="ARBA00038170"/>
    </source>
</evidence>
<name>A0A9P0LP09_ACAOB</name>
<dbReference type="FunFam" id="3.40.50.1220:FF:000038">
    <property type="entry name" value="NAD-dependent protein deacetylase sirtuin-6 isoform X2"/>
    <property type="match status" value="1"/>
</dbReference>
<organism evidence="17 18">
    <name type="scientific">Acanthoscelides obtectus</name>
    <name type="common">Bean weevil</name>
    <name type="synonym">Bruchus obtectus</name>
    <dbReference type="NCBI Taxonomy" id="200917"/>
    <lineage>
        <taxon>Eukaryota</taxon>
        <taxon>Metazoa</taxon>
        <taxon>Ecdysozoa</taxon>
        <taxon>Arthropoda</taxon>
        <taxon>Hexapoda</taxon>
        <taxon>Insecta</taxon>
        <taxon>Pterygota</taxon>
        <taxon>Neoptera</taxon>
        <taxon>Endopterygota</taxon>
        <taxon>Coleoptera</taxon>
        <taxon>Polyphaga</taxon>
        <taxon>Cucujiformia</taxon>
        <taxon>Chrysomeloidea</taxon>
        <taxon>Chrysomelidae</taxon>
        <taxon>Bruchinae</taxon>
        <taxon>Bruchini</taxon>
        <taxon>Acanthoscelides</taxon>
    </lineage>
</organism>
<gene>
    <name evidence="17" type="ORF">ACAOBT_LOCUS25579</name>
</gene>
<feature type="binding site" evidence="15">
    <location>
        <position position="240"/>
    </location>
    <ligand>
        <name>Zn(2+)</name>
        <dbReference type="ChEBI" id="CHEBI:29105"/>
    </ligand>
</feature>
<dbReference type="GO" id="GO:0070403">
    <property type="term" value="F:NAD+ binding"/>
    <property type="evidence" value="ECO:0007669"/>
    <property type="project" value="InterPro"/>
</dbReference>
<evidence type="ECO:0000256" key="4">
    <source>
        <dbReference type="ARBA" id="ARBA00022679"/>
    </source>
</evidence>
<feature type="active site" description="Proton acceptor" evidence="15">
    <location>
        <position position="199"/>
    </location>
</feature>
<accession>A0A9P0LP09</accession>
<evidence type="ECO:0000256" key="9">
    <source>
        <dbReference type="ARBA" id="ARBA00041832"/>
    </source>
</evidence>
<dbReference type="SUPFAM" id="SSF52467">
    <property type="entry name" value="DHS-like NAD/FAD-binding domain"/>
    <property type="match status" value="1"/>
</dbReference>
<dbReference type="Gene3D" id="2.20.28.200">
    <property type="match status" value="1"/>
</dbReference>
<keyword evidence="3" id="KW-0597">Phosphoprotein</keyword>
<comment type="similarity">
    <text evidence="8">Belongs to the sirtuin family. Class IV subfamily.</text>
</comment>
<proteinExistence type="inferred from homology"/>
<dbReference type="Gene3D" id="3.40.50.1220">
    <property type="entry name" value="TPP-binding domain"/>
    <property type="match status" value="1"/>
</dbReference>
<comment type="catalytic activity">
    <reaction evidence="14">
        <text>N(6)-glutaryl-L-lysyl-[protein] + NAD(+) + H2O = 2''-O-glutaryl-ADP-D-ribose + nicotinamide + L-lysyl-[protein]</text>
        <dbReference type="Rhea" id="RHEA:47664"/>
        <dbReference type="Rhea" id="RHEA-COMP:9752"/>
        <dbReference type="Rhea" id="RHEA-COMP:11875"/>
        <dbReference type="ChEBI" id="CHEBI:15377"/>
        <dbReference type="ChEBI" id="CHEBI:17154"/>
        <dbReference type="ChEBI" id="CHEBI:29969"/>
        <dbReference type="ChEBI" id="CHEBI:57540"/>
        <dbReference type="ChEBI" id="CHEBI:87828"/>
        <dbReference type="ChEBI" id="CHEBI:87829"/>
    </reaction>
    <physiologicalReaction direction="left-to-right" evidence="14">
        <dbReference type="Rhea" id="RHEA:47665"/>
    </physiologicalReaction>
</comment>
<keyword evidence="18" id="KW-1185">Reference proteome</keyword>
<dbReference type="PANTHER" id="PTHR11085:SF1">
    <property type="entry name" value="NAD-DEPENDENT PROTEIN DEACETYLASE SIRTUIN-7"/>
    <property type="match status" value="1"/>
</dbReference>
<dbReference type="GO" id="GO:0046872">
    <property type="term" value="F:metal ion binding"/>
    <property type="evidence" value="ECO:0007669"/>
    <property type="project" value="UniProtKB-KW"/>
</dbReference>
<dbReference type="GO" id="GO:0010468">
    <property type="term" value="P:regulation of gene expression"/>
    <property type="evidence" value="ECO:0007669"/>
    <property type="project" value="UniProtKB-ARBA"/>
</dbReference>
<dbReference type="EMBL" id="CAKOFQ010007408">
    <property type="protein sequence ID" value="CAH2000466.1"/>
    <property type="molecule type" value="Genomic_DNA"/>
</dbReference>
<dbReference type="FunFam" id="2.20.28.200:FF:000002">
    <property type="entry name" value="NAD-dependent deacetylase sirtuin-7"/>
    <property type="match status" value="1"/>
</dbReference>
<evidence type="ECO:0000313" key="18">
    <source>
        <dbReference type="Proteomes" id="UP001152888"/>
    </source>
</evidence>
<evidence type="ECO:0000259" key="16">
    <source>
        <dbReference type="PROSITE" id="PS50305"/>
    </source>
</evidence>
<dbReference type="GO" id="GO:0140861">
    <property type="term" value="P:DNA repair-dependent chromatin remodeling"/>
    <property type="evidence" value="ECO:0007669"/>
    <property type="project" value="UniProtKB-ARBA"/>
</dbReference>
<reference evidence="17" key="1">
    <citation type="submission" date="2022-03" db="EMBL/GenBank/DDBJ databases">
        <authorList>
            <person name="Sayadi A."/>
        </authorList>
    </citation>
    <scope>NUCLEOTIDE SEQUENCE</scope>
</reference>
<keyword evidence="7" id="KW-0520">NAD</keyword>
<sequence>MDDGENSSSLESNIKRCRILRRKSDQSSKKVCAREEKNASIKKVTSILQKQENERSVEEIQILLECQDAVGKVQERWKRREAAKRRLEEFEDPKDVLNEKCQILAQAIAQSQHLIFYTGAGISTAAKIPDYRGPNGIWTRLQQGKDIGNHDLSLAKPTYTHMALSELYRKKILKFVVSQNCDGLHLRSGLPRSALSELHGNMYIEVCKNCKPHKQYWRLFDVTENTARYSHRTSRRCYACNNPLEDTIVHFGERGRLSWPLNWTGAVHHANVASTIICLGSSLKVLKKYPWLWQMDKPVKKRPNLYIVNLQWTPKDDVANMKLHGRCDMVMKKVMDLLGISVPPYQNHLDPIYQHATELNEMEMHTTTQPFLKASSEGIKEEKSESEVQTEMKDFVNDAPLDIKDDLLNCDSSDKSNSCLPEQEMYAEIDLFNSDFPIIFSDYSELFLYPYQTSFLYSGLHSIINPVQVFTERQTEDKLVLTVSKANEKLPECEYCNTHLDSKSCLFYLKCEPVFANELFRYSKIEKKEKPNICVCCDYTTDEDDSESYIDNSNKKIVAGWFGKGYRKGKKTKKKTL</sequence>
<dbReference type="PANTHER" id="PTHR11085">
    <property type="entry name" value="NAD-DEPENDENT PROTEIN DEACYLASE SIRTUIN-5, MITOCHONDRIAL-RELATED"/>
    <property type="match status" value="1"/>
</dbReference>
<keyword evidence="5 15" id="KW-0479">Metal-binding</keyword>
<evidence type="ECO:0000256" key="1">
    <source>
        <dbReference type="ARBA" id="ARBA00001947"/>
    </source>
</evidence>
<dbReference type="GO" id="GO:0005634">
    <property type="term" value="C:nucleus"/>
    <property type="evidence" value="ECO:0007669"/>
    <property type="project" value="TreeGrafter"/>
</dbReference>
<evidence type="ECO:0000256" key="2">
    <source>
        <dbReference type="ARBA" id="ARBA00012928"/>
    </source>
</evidence>
<evidence type="ECO:0000256" key="10">
    <source>
        <dbReference type="ARBA" id="ARBA00043038"/>
    </source>
</evidence>
<comment type="catalytic activity">
    <reaction evidence="12">
        <text>N(6)-succinyl-L-lysyl-[protein] + NAD(+) + H2O = 2''-O-succinyl-ADP-D-ribose + nicotinamide + L-lysyl-[protein]</text>
        <dbReference type="Rhea" id="RHEA:47668"/>
        <dbReference type="Rhea" id="RHEA-COMP:9752"/>
        <dbReference type="Rhea" id="RHEA-COMP:11877"/>
        <dbReference type="ChEBI" id="CHEBI:15377"/>
        <dbReference type="ChEBI" id="CHEBI:17154"/>
        <dbReference type="ChEBI" id="CHEBI:29969"/>
        <dbReference type="ChEBI" id="CHEBI:57540"/>
        <dbReference type="ChEBI" id="CHEBI:87830"/>
        <dbReference type="ChEBI" id="CHEBI:87832"/>
    </reaction>
    <physiologicalReaction direction="left-to-right" evidence="12">
        <dbReference type="Rhea" id="RHEA:47669"/>
    </physiologicalReaction>
</comment>
<comment type="caution">
    <text evidence="17">The sequence shown here is derived from an EMBL/GenBank/DDBJ whole genome shotgun (WGS) entry which is preliminary data.</text>
</comment>
<evidence type="ECO:0000256" key="13">
    <source>
        <dbReference type="ARBA" id="ARBA00051399"/>
    </source>
</evidence>
<protein>
    <recommendedName>
        <fullName evidence="2">protein acetyllysine N-acetyltransferase</fullName>
        <ecNumber evidence="2">2.3.1.286</ecNumber>
    </recommendedName>
    <alternativeName>
        <fullName evidence="10">Regulatory protein SIR2 homolog 7</fullName>
    </alternativeName>
    <alternativeName>
        <fullName evidence="9">SIR2-like protein 7</fullName>
    </alternativeName>
</protein>
<dbReference type="GO" id="GO:0097372">
    <property type="term" value="F:histone H3K18 deacetylase activity, NAD-dependent"/>
    <property type="evidence" value="ECO:0007669"/>
    <property type="project" value="TreeGrafter"/>
</dbReference>
<evidence type="ECO:0000256" key="14">
    <source>
        <dbReference type="ARBA" id="ARBA00052763"/>
    </source>
</evidence>
<comment type="catalytic activity">
    <reaction evidence="11">
        <text>N(6)-decanoyl-L-lysyl-[protein] + NAD(+) + H2O = 2''-O-decanoyl-ADP-D-ribose + nicotinamide + L-lysyl-[protein]</text>
        <dbReference type="Rhea" id="RHEA:70631"/>
        <dbReference type="Rhea" id="RHEA-COMP:9752"/>
        <dbReference type="Rhea" id="RHEA-COMP:17932"/>
        <dbReference type="ChEBI" id="CHEBI:15377"/>
        <dbReference type="ChEBI" id="CHEBI:17154"/>
        <dbReference type="ChEBI" id="CHEBI:29969"/>
        <dbReference type="ChEBI" id="CHEBI:57540"/>
        <dbReference type="ChEBI" id="CHEBI:143222"/>
        <dbReference type="ChEBI" id="CHEBI:189688"/>
    </reaction>
    <physiologicalReaction direction="left-to-right" evidence="11">
        <dbReference type="Rhea" id="RHEA:70632"/>
    </physiologicalReaction>
</comment>
<dbReference type="InterPro" id="IPR003000">
    <property type="entry name" value="Sirtuin"/>
</dbReference>
<evidence type="ECO:0000256" key="15">
    <source>
        <dbReference type="PROSITE-ProRule" id="PRU00236"/>
    </source>
</evidence>
<feature type="domain" description="Deacetylase sirtuin-type" evidence="16">
    <location>
        <begin position="94"/>
        <end position="341"/>
    </location>
</feature>
<dbReference type="InterPro" id="IPR029035">
    <property type="entry name" value="DHS-like_NAD/FAD-binding_dom"/>
</dbReference>
<evidence type="ECO:0000256" key="5">
    <source>
        <dbReference type="ARBA" id="ARBA00022723"/>
    </source>
</evidence>
<dbReference type="InterPro" id="IPR050134">
    <property type="entry name" value="NAD-dep_sirtuin_deacylases"/>
</dbReference>
<evidence type="ECO:0000256" key="11">
    <source>
        <dbReference type="ARBA" id="ARBA00050237"/>
    </source>
</evidence>
<evidence type="ECO:0000256" key="3">
    <source>
        <dbReference type="ARBA" id="ARBA00022553"/>
    </source>
</evidence>
<evidence type="ECO:0000256" key="7">
    <source>
        <dbReference type="ARBA" id="ARBA00023027"/>
    </source>
</evidence>
<dbReference type="Pfam" id="PF02146">
    <property type="entry name" value="SIR2"/>
    <property type="match status" value="1"/>
</dbReference>
<dbReference type="Proteomes" id="UP001152888">
    <property type="component" value="Unassembled WGS sequence"/>
</dbReference>
<dbReference type="PROSITE" id="PS50305">
    <property type="entry name" value="SIRTUIN"/>
    <property type="match status" value="1"/>
</dbReference>
<dbReference type="OrthoDB" id="2919105at2759"/>
<comment type="cofactor">
    <cofactor evidence="1">
        <name>Zn(2+)</name>
        <dbReference type="ChEBI" id="CHEBI:29105"/>
    </cofactor>
</comment>
<dbReference type="GO" id="GO:0000785">
    <property type="term" value="C:chromatin"/>
    <property type="evidence" value="ECO:0007669"/>
    <property type="project" value="TreeGrafter"/>
</dbReference>
<dbReference type="AlphaFoldDB" id="A0A9P0LP09"/>
<keyword evidence="4" id="KW-0808">Transferase</keyword>
<evidence type="ECO:0000313" key="17">
    <source>
        <dbReference type="EMBL" id="CAH2000466.1"/>
    </source>
</evidence>
<feature type="binding site" evidence="15">
    <location>
        <position position="207"/>
    </location>
    <ligand>
        <name>Zn(2+)</name>
        <dbReference type="ChEBI" id="CHEBI:29105"/>
    </ligand>
</feature>
<dbReference type="CDD" id="cd01410">
    <property type="entry name" value="SIRT7"/>
    <property type="match status" value="1"/>
</dbReference>
<evidence type="ECO:0000256" key="6">
    <source>
        <dbReference type="ARBA" id="ARBA00022833"/>
    </source>
</evidence>
<dbReference type="InterPro" id="IPR026590">
    <property type="entry name" value="Ssirtuin_cat_dom"/>
</dbReference>